<sequence length="247" mass="28676">MAADIPKDAKDLVQEDKDALDLLASEEKEFAKASTDAEIDRILKAFRLDAYAVLDLNPGVPESDIKNTYRKKSLLIHPDKTRNPQAPDAFDRLKKAQTELMDEKHRARLDESIADARMLLIRENKWTVDSPELKTPEFAARWRIKTREVLIDDEHRRRRQIKAQMQEEGREQKRQEEEIDERKRKRQHEQDWEATRDQRIDSWRQFAKGKSGGGGGEDGGKKKKKKLKPIGQKEWAARGHSKASTQT</sequence>
<evidence type="ECO:0000256" key="1">
    <source>
        <dbReference type="SAM" id="MobiDB-lite"/>
    </source>
</evidence>
<dbReference type="STRING" id="1229662.W3XCS1"/>
<keyword evidence="4" id="KW-1185">Reference proteome</keyword>
<dbReference type="Gene3D" id="1.10.287.110">
    <property type="entry name" value="DnaJ domain"/>
    <property type="match status" value="1"/>
</dbReference>
<proteinExistence type="predicted"/>
<feature type="domain" description="J" evidence="2">
    <location>
        <begin position="49"/>
        <end position="113"/>
    </location>
</feature>
<dbReference type="PANTHER" id="PTHR46620">
    <property type="entry name" value="J DOMAIN-CONTAINING PROTEIN SPF31"/>
    <property type="match status" value="1"/>
</dbReference>
<dbReference type="PRINTS" id="PR00625">
    <property type="entry name" value="JDOMAIN"/>
</dbReference>
<dbReference type="InParanoid" id="W3XCS1"/>
<dbReference type="eggNOG" id="KOG1150">
    <property type="taxonomic scope" value="Eukaryota"/>
</dbReference>
<organism evidence="3 4">
    <name type="scientific">Pestalotiopsis fici (strain W106-1 / CGMCC3.15140)</name>
    <dbReference type="NCBI Taxonomy" id="1229662"/>
    <lineage>
        <taxon>Eukaryota</taxon>
        <taxon>Fungi</taxon>
        <taxon>Dikarya</taxon>
        <taxon>Ascomycota</taxon>
        <taxon>Pezizomycotina</taxon>
        <taxon>Sordariomycetes</taxon>
        <taxon>Xylariomycetidae</taxon>
        <taxon>Amphisphaeriales</taxon>
        <taxon>Sporocadaceae</taxon>
        <taxon>Pestalotiopsis</taxon>
    </lineage>
</organism>
<dbReference type="SUPFAM" id="SSF46565">
    <property type="entry name" value="Chaperone J-domain"/>
    <property type="match status" value="1"/>
</dbReference>
<dbReference type="AlphaFoldDB" id="W3XCS1"/>
<feature type="compositionally biased region" description="Basic and acidic residues" evidence="1">
    <location>
        <begin position="165"/>
        <end position="202"/>
    </location>
</feature>
<dbReference type="PROSITE" id="PS50076">
    <property type="entry name" value="DNAJ_2"/>
    <property type="match status" value="1"/>
</dbReference>
<dbReference type="InterPro" id="IPR036869">
    <property type="entry name" value="J_dom_sf"/>
</dbReference>
<dbReference type="InterPro" id="IPR001623">
    <property type="entry name" value="DnaJ_domain"/>
</dbReference>
<dbReference type="GeneID" id="19269865"/>
<dbReference type="OMA" id="EIVNKAW"/>
<dbReference type="PANTHER" id="PTHR46620:SF1">
    <property type="entry name" value="J DOMAIN-CONTAINING PROTEIN SPF31"/>
    <property type="match status" value="1"/>
</dbReference>
<dbReference type="CDD" id="cd06257">
    <property type="entry name" value="DnaJ"/>
    <property type="match status" value="1"/>
</dbReference>
<feature type="region of interest" description="Disordered" evidence="1">
    <location>
        <begin position="162"/>
        <end position="247"/>
    </location>
</feature>
<gene>
    <name evidence="3" type="ORF">PFICI_04852</name>
</gene>
<evidence type="ECO:0000313" key="3">
    <source>
        <dbReference type="EMBL" id="ETS82976.1"/>
    </source>
</evidence>
<dbReference type="HOGENOM" id="CLU_070940_1_1_1"/>
<dbReference type="RefSeq" id="XP_007831624.1">
    <property type="nucleotide sequence ID" value="XM_007833433.1"/>
</dbReference>
<evidence type="ECO:0000259" key="2">
    <source>
        <dbReference type="PROSITE" id="PS50076"/>
    </source>
</evidence>
<reference evidence="4" key="1">
    <citation type="journal article" date="2015" name="BMC Genomics">
        <title>Genomic and transcriptomic analysis of the endophytic fungus Pestalotiopsis fici reveals its lifestyle and high potential for synthesis of natural products.</title>
        <authorList>
            <person name="Wang X."/>
            <person name="Zhang X."/>
            <person name="Liu L."/>
            <person name="Xiang M."/>
            <person name="Wang W."/>
            <person name="Sun X."/>
            <person name="Che Y."/>
            <person name="Guo L."/>
            <person name="Liu G."/>
            <person name="Guo L."/>
            <person name="Wang C."/>
            <person name="Yin W.B."/>
            <person name="Stadler M."/>
            <person name="Zhang X."/>
            <person name="Liu X."/>
        </authorList>
    </citation>
    <scope>NUCLEOTIDE SEQUENCE [LARGE SCALE GENOMIC DNA]</scope>
    <source>
        <strain evidence="4">W106-1 / CGMCC3.15140</strain>
    </source>
</reference>
<dbReference type="EMBL" id="KI912111">
    <property type="protein sequence ID" value="ETS82976.1"/>
    <property type="molecule type" value="Genomic_DNA"/>
</dbReference>
<dbReference type="OrthoDB" id="342454at2759"/>
<name>W3XCS1_PESFW</name>
<accession>W3XCS1</accession>
<dbReference type="SMART" id="SM00271">
    <property type="entry name" value="DnaJ"/>
    <property type="match status" value="1"/>
</dbReference>
<evidence type="ECO:0000313" key="4">
    <source>
        <dbReference type="Proteomes" id="UP000030651"/>
    </source>
</evidence>
<protein>
    <recommendedName>
        <fullName evidence="2">J domain-containing protein</fullName>
    </recommendedName>
</protein>
<dbReference type="Proteomes" id="UP000030651">
    <property type="component" value="Unassembled WGS sequence"/>
</dbReference>
<dbReference type="KEGG" id="pfy:PFICI_04852"/>
<dbReference type="Pfam" id="PF00226">
    <property type="entry name" value="DnaJ"/>
    <property type="match status" value="1"/>
</dbReference>